<dbReference type="Proteomes" id="UP000604825">
    <property type="component" value="Unassembled WGS sequence"/>
</dbReference>
<dbReference type="Pfam" id="PF00441">
    <property type="entry name" value="Acyl-CoA_dh_1"/>
    <property type="match status" value="1"/>
</dbReference>
<protein>
    <recommendedName>
        <fullName evidence="2">Acyl-CoA dehydrogenase/oxidase C-terminal domain-containing protein</fullName>
    </recommendedName>
</protein>
<reference evidence="3" key="1">
    <citation type="submission" date="2020-10" db="EMBL/GenBank/DDBJ databases">
        <authorList>
            <person name="Han B."/>
            <person name="Lu T."/>
            <person name="Zhao Q."/>
            <person name="Huang X."/>
            <person name="Zhao Y."/>
        </authorList>
    </citation>
    <scope>NUCLEOTIDE SEQUENCE</scope>
</reference>
<gene>
    <name evidence="3" type="ORF">NCGR_LOCUS44821</name>
</gene>
<dbReference type="EMBL" id="CAJGYO010000011">
    <property type="protein sequence ID" value="CAD6261400.1"/>
    <property type="molecule type" value="Genomic_DNA"/>
</dbReference>
<keyword evidence="1" id="KW-0285">Flavoprotein</keyword>
<dbReference type="GO" id="GO:0006635">
    <property type="term" value="P:fatty acid beta-oxidation"/>
    <property type="evidence" value="ECO:0007669"/>
    <property type="project" value="InterPro"/>
</dbReference>
<accession>A0A811QQZ1</accession>
<dbReference type="OrthoDB" id="610840at2759"/>
<dbReference type="AlphaFoldDB" id="A0A811QQZ1"/>
<keyword evidence="4" id="KW-1185">Reference proteome</keyword>
<organism evidence="3 4">
    <name type="scientific">Miscanthus lutarioriparius</name>
    <dbReference type="NCBI Taxonomy" id="422564"/>
    <lineage>
        <taxon>Eukaryota</taxon>
        <taxon>Viridiplantae</taxon>
        <taxon>Streptophyta</taxon>
        <taxon>Embryophyta</taxon>
        <taxon>Tracheophyta</taxon>
        <taxon>Spermatophyta</taxon>
        <taxon>Magnoliopsida</taxon>
        <taxon>Liliopsida</taxon>
        <taxon>Poales</taxon>
        <taxon>Poaceae</taxon>
        <taxon>PACMAD clade</taxon>
        <taxon>Panicoideae</taxon>
        <taxon>Andropogonodae</taxon>
        <taxon>Andropogoneae</taxon>
        <taxon>Saccharinae</taxon>
        <taxon>Miscanthus</taxon>
    </lineage>
</organism>
<dbReference type="SUPFAM" id="SSF47203">
    <property type="entry name" value="Acyl-CoA dehydrogenase C-terminal domain-like"/>
    <property type="match status" value="1"/>
</dbReference>
<proteinExistence type="predicted"/>
<comment type="caution">
    <text evidence="3">The sequence shown here is derived from an EMBL/GenBank/DDBJ whole genome shotgun (WGS) entry which is preliminary data.</text>
</comment>
<dbReference type="PANTHER" id="PTHR43188:SF6">
    <property type="entry name" value="OS06G0346300 PROTEIN"/>
    <property type="match status" value="1"/>
</dbReference>
<dbReference type="InterPro" id="IPR006089">
    <property type="entry name" value="Acyl-CoA_DH_CS"/>
</dbReference>
<dbReference type="PANTHER" id="PTHR43188">
    <property type="entry name" value="ACYL-COENZYME A OXIDASE"/>
    <property type="match status" value="1"/>
</dbReference>
<evidence type="ECO:0000256" key="1">
    <source>
        <dbReference type="ARBA" id="ARBA00022630"/>
    </source>
</evidence>
<sequence>MVQNCDIQLEDVFVPDDDRLPGANSFQDLVDSLSFSRVMAAWVSIGIAVGVYDACHRYLGERKQFGVPLATFQLNQEKLVRMLGNIQAMWLLGWRLCKLHGSGKMTTGQASLGKAWITKQARETVALGRELLGGNGIVTDFHVGKAFCDMETVYTYEGSYDVNALIVAREISGISSIRPTSSRL</sequence>
<dbReference type="GO" id="GO:0005777">
    <property type="term" value="C:peroxisome"/>
    <property type="evidence" value="ECO:0007669"/>
    <property type="project" value="TreeGrafter"/>
</dbReference>
<dbReference type="InterPro" id="IPR045008">
    <property type="entry name" value="ACX4-like"/>
</dbReference>
<evidence type="ECO:0000313" key="3">
    <source>
        <dbReference type="EMBL" id="CAD6261400.1"/>
    </source>
</evidence>
<dbReference type="GO" id="GO:0003995">
    <property type="term" value="F:acyl-CoA dehydrogenase activity"/>
    <property type="evidence" value="ECO:0007669"/>
    <property type="project" value="InterPro"/>
</dbReference>
<evidence type="ECO:0000313" key="4">
    <source>
        <dbReference type="Proteomes" id="UP000604825"/>
    </source>
</evidence>
<feature type="domain" description="Acyl-CoA dehydrogenase/oxidase C-terminal" evidence="2">
    <location>
        <begin position="31"/>
        <end position="171"/>
    </location>
</feature>
<dbReference type="InterPro" id="IPR009075">
    <property type="entry name" value="AcylCo_DH/oxidase_C"/>
</dbReference>
<dbReference type="PROSITE" id="PS00073">
    <property type="entry name" value="ACYL_COA_DH_2"/>
    <property type="match status" value="1"/>
</dbReference>
<dbReference type="InterPro" id="IPR036250">
    <property type="entry name" value="AcylCo_DH-like_C"/>
</dbReference>
<name>A0A811QQZ1_9POAL</name>
<evidence type="ECO:0000259" key="2">
    <source>
        <dbReference type="Pfam" id="PF00441"/>
    </source>
</evidence>
<dbReference type="Gene3D" id="1.20.140.10">
    <property type="entry name" value="Butyryl-CoA Dehydrogenase, subunit A, domain 3"/>
    <property type="match status" value="1"/>
</dbReference>
<dbReference type="FunFam" id="1.20.140.10:FF:000021">
    <property type="entry name" value="Acyl-coenzyme A oxidase 4, peroxisomal"/>
    <property type="match status" value="1"/>
</dbReference>